<organism evidence="2 3">
    <name type="scientific">Paenibacillus lignilyticus</name>
    <dbReference type="NCBI Taxonomy" id="1172615"/>
    <lineage>
        <taxon>Bacteria</taxon>
        <taxon>Bacillati</taxon>
        <taxon>Bacillota</taxon>
        <taxon>Bacilli</taxon>
        <taxon>Bacillales</taxon>
        <taxon>Paenibacillaceae</taxon>
        <taxon>Paenibacillus</taxon>
    </lineage>
</organism>
<dbReference type="Pfam" id="PF01979">
    <property type="entry name" value="Amidohydro_1"/>
    <property type="match status" value="1"/>
</dbReference>
<dbReference type="InterPro" id="IPR006680">
    <property type="entry name" value="Amidohydro-rel"/>
</dbReference>
<dbReference type="EMBL" id="JAGKSP010000003">
    <property type="protein sequence ID" value="MBP3963248.1"/>
    <property type="molecule type" value="Genomic_DNA"/>
</dbReference>
<keyword evidence="3" id="KW-1185">Reference proteome</keyword>
<feature type="domain" description="Amidohydrolase-related" evidence="1">
    <location>
        <begin position="48"/>
        <end position="321"/>
    </location>
</feature>
<dbReference type="RefSeq" id="WP_210658201.1">
    <property type="nucleotide sequence ID" value="NZ_JAGKSP010000003.1"/>
</dbReference>
<dbReference type="Gene3D" id="2.30.40.10">
    <property type="entry name" value="Urease, subunit C, domain 1"/>
    <property type="match status" value="1"/>
</dbReference>
<dbReference type="SUPFAM" id="SSF51338">
    <property type="entry name" value="Composite domain of metallo-dependent hydrolases"/>
    <property type="match status" value="1"/>
</dbReference>
<comment type="caution">
    <text evidence="2">The sequence shown here is derived from an EMBL/GenBank/DDBJ whole genome shotgun (WGS) entry which is preliminary data.</text>
</comment>
<dbReference type="PANTHER" id="PTHR32027:SF9">
    <property type="entry name" value="BLL3847 PROTEIN"/>
    <property type="match status" value="1"/>
</dbReference>
<dbReference type="SUPFAM" id="SSF51556">
    <property type="entry name" value="Metallo-dependent hydrolases"/>
    <property type="match status" value="1"/>
</dbReference>
<dbReference type="Gene3D" id="3.20.20.140">
    <property type="entry name" value="Metal-dependent hydrolases"/>
    <property type="match status" value="1"/>
</dbReference>
<dbReference type="InterPro" id="IPR052349">
    <property type="entry name" value="Metallo-hydrolase_Enzymes"/>
</dbReference>
<dbReference type="Proteomes" id="UP000673394">
    <property type="component" value="Unassembled WGS sequence"/>
</dbReference>
<protein>
    <submittedName>
        <fullName evidence="2">Amidohydrolase family protein</fullName>
    </submittedName>
</protein>
<proteinExistence type="predicted"/>
<dbReference type="InterPro" id="IPR011059">
    <property type="entry name" value="Metal-dep_hydrolase_composite"/>
</dbReference>
<evidence type="ECO:0000313" key="3">
    <source>
        <dbReference type="Proteomes" id="UP000673394"/>
    </source>
</evidence>
<accession>A0ABS5CB77</accession>
<dbReference type="PANTHER" id="PTHR32027">
    <property type="entry name" value="CYTOSINE DEAMINASE"/>
    <property type="match status" value="1"/>
</dbReference>
<dbReference type="InterPro" id="IPR032466">
    <property type="entry name" value="Metal_Hydrolase"/>
</dbReference>
<gene>
    <name evidence="2" type="ORF">I8J30_11095</name>
</gene>
<sequence length="387" mass="43138">MGQWLSNVFVNEGIHHIYINQGRIVDIIPKHQPMPESANSWDARNLLMLPTLEDYHVHLDKQFPADRWIARRRTDTILDQFHLEKELLAPHKAGMKDRAIQTLDQMLASGTTRARVHVDIDPEIGLRHLETIVHMQEQYRGLVDIEIVAFPQQGLLRSSSIALLKQALREGATIVGCVDPAGVDRQIEACLDSVFDMSVDYGAGVDIHLHDQSYLGLYTIERIADYTQQTSKQGNVAVSHAYCLGEIDEGASADIAARLAEQNIMIITSVPIDSALPRVDQLTALGVNIKLGTDHTGLDAWTPFGSPDLLARGRRLAEIKRWNDDERLRAVYPYLTSAPLEFQIGAQADFMLVQALNPEHAIAAVPEREIVAVQGKAVAGKQFDRAW</sequence>
<reference evidence="2 3" key="1">
    <citation type="submission" date="2021-04" db="EMBL/GenBank/DDBJ databases">
        <title>Paenibacillus sp. DLE-14 whole genome sequence.</title>
        <authorList>
            <person name="Ham Y.J."/>
        </authorList>
    </citation>
    <scope>NUCLEOTIDE SEQUENCE [LARGE SCALE GENOMIC DNA]</scope>
    <source>
        <strain evidence="2 3">DLE-14</strain>
    </source>
</reference>
<evidence type="ECO:0000259" key="1">
    <source>
        <dbReference type="Pfam" id="PF01979"/>
    </source>
</evidence>
<evidence type="ECO:0000313" key="2">
    <source>
        <dbReference type="EMBL" id="MBP3963248.1"/>
    </source>
</evidence>
<name>A0ABS5CB77_9BACL</name>